<feature type="region of interest" description="Disordered" evidence="1">
    <location>
        <begin position="245"/>
        <end position="351"/>
    </location>
</feature>
<reference evidence="2" key="1">
    <citation type="submission" date="2020-11" db="EMBL/GenBank/DDBJ databases">
        <title>Adaptations for nitrogen fixation in a non-lichenized fungal sporocarp promotes dispersal by wood-feeding termites.</title>
        <authorList>
            <consortium name="DOE Joint Genome Institute"/>
            <person name="Koch R.A."/>
            <person name="Yoon G."/>
            <person name="Arayal U."/>
            <person name="Lail K."/>
            <person name="Amirebrahimi M."/>
            <person name="Labutti K."/>
            <person name="Lipzen A."/>
            <person name="Riley R."/>
            <person name="Barry K."/>
            <person name="Henrissat B."/>
            <person name="Grigoriev I.V."/>
            <person name="Herr J.R."/>
            <person name="Aime M.C."/>
        </authorList>
    </citation>
    <scope>NUCLEOTIDE SEQUENCE</scope>
    <source>
        <strain evidence="2">MCA 3950</strain>
    </source>
</reference>
<dbReference type="AlphaFoldDB" id="A0A9P7W4U7"/>
<accession>A0A9P7W4U7</accession>
<evidence type="ECO:0000256" key="1">
    <source>
        <dbReference type="SAM" id="MobiDB-lite"/>
    </source>
</evidence>
<dbReference type="EMBL" id="MU250524">
    <property type="protein sequence ID" value="KAG7452168.1"/>
    <property type="molecule type" value="Genomic_DNA"/>
</dbReference>
<feature type="compositionally biased region" description="Basic and acidic residues" evidence="1">
    <location>
        <begin position="276"/>
        <end position="294"/>
    </location>
</feature>
<gene>
    <name evidence="2" type="ORF">BT62DRAFT_1071339</name>
</gene>
<protein>
    <submittedName>
        <fullName evidence="2">Uncharacterized protein</fullName>
    </submittedName>
</protein>
<dbReference type="RefSeq" id="XP_043045668.1">
    <property type="nucleotide sequence ID" value="XM_043178742.1"/>
</dbReference>
<proteinExistence type="predicted"/>
<comment type="caution">
    <text evidence="2">The sequence shown here is derived from an EMBL/GenBank/DDBJ whole genome shotgun (WGS) entry which is preliminary data.</text>
</comment>
<dbReference type="Proteomes" id="UP000812287">
    <property type="component" value="Unassembled WGS sequence"/>
</dbReference>
<dbReference type="OrthoDB" id="3243413at2759"/>
<evidence type="ECO:0000313" key="3">
    <source>
        <dbReference type="Proteomes" id="UP000812287"/>
    </source>
</evidence>
<keyword evidence="3" id="KW-1185">Reference proteome</keyword>
<name>A0A9P7W4U7_9AGAR</name>
<feature type="region of interest" description="Disordered" evidence="1">
    <location>
        <begin position="172"/>
        <end position="197"/>
    </location>
</feature>
<evidence type="ECO:0000313" key="2">
    <source>
        <dbReference type="EMBL" id="KAG7452168.1"/>
    </source>
</evidence>
<sequence length="351" mass="40455">MGDADYFTVSKPYPLNFEWDQEEDIIKHVRWIAACIDSPRQFYAFHYKRSASSMIVLEIEKNCSSKKETLLGEHRWKEFLMAPSDQERDYISQIFPCLHSTDLALRNDGWHRVSVRDSWFKGWSRTQSEDIIHPYPSTHYCIPPIEDRTNRPLCRPLPHYCKFKQKTKSDAKLSAGASGLRTQDHTNASEAPKQDEEVYEAGENIWEQNIKPSQTSPICPTHNRVCKKAICAAYDKLLRDIKKEEKNAKKGEKKKEHAKQYERKKNAKRAWGRNGGKGEESKTRDKTIDGKDETSDTWNSSWGDEDEQGEAGQWGKGEGSANVETLRDDGNKTPSPISHVAVEEEEYDPWV</sequence>
<dbReference type="GeneID" id="66101036"/>
<organism evidence="2 3">
    <name type="scientific">Guyanagaster necrorhizus</name>
    <dbReference type="NCBI Taxonomy" id="856835"/>
    <lineage>
        <taxon>Eukaryota</taxon>
        <taxon>Fungi</taxon>
        <taxon>Dikarya</taxon>
        <taxon>Basidiomycota</taxon>
        <taxon>Agaricomycotina</taxon>
        <taxon>Agaricomycetes</taxon>
        <taxon>Agaricomycetidae</taxon>
        <taxon>Agaricales</taxon>
        <taxon>Marasmiineae</taxon>
        <taxon>Physalacriaceae</taxon>
        <taxon>Guyanagaster</taxon>
    </lineage>
</organism>
<feature type="compositionally biased region" description="Basic and acidic residues" evidence="1">
    <location>
        <begin position="245"/>
        <end position="264"/>
    </location>
</feature>